<name>A0A6B9J005_9CAUD</name>
<accession>A0A6B9J005</accession>
<keyword evidence="1" id="KW-1133">Transmembrane helix</keyword>
<dbReference type="EMBL" id="MN812722">
    <property type="protein sequence ID" value="QGZ13237.1"/>
    <property type="molecule type" value="Genomic_DNA"/>
</dbReference>
<keyword evidence="1" id="KW-0472">Membrane</keyword>
<dbReference type="RefSeq" id="YP_010649755.1">
    <property type="nucleotide sequence ID" value="NC_070773.1"/>
</dbReference>
<evidence type="ECO:0000313" key="2">
    <source>
        <dbReference type="EMBL" id="QGZ13237.1"/>
    </source>
</evidence>
<dbReference type="Proteomes" id="UP000435913">
    <property type="component" value="Segment"/>
</dbReference>
<feature type="transmembrane region" description="Helical" evidence="1">
    <location>
        <begin position="16"/>
        <end position="35"/>
    </location>
</feature>
<sequence>MSIRMTSSGLSVDTKIPIWAIVCSIFVAGGGWILIDQNKSDIAEFKGVVVELNKSVVKLNETIIRMDERSANDSKIAHKNEQRSLENEKKLVTHEIEINNLKKAITK</sequence>
<keyword evidence="3" id="KW-1185">Reference proteome</keyword>
<protein>
    <submittedName>
        <fullName evidence="2">Uncharacterized protein</fullName>
    </submittedName>
</protein>
<reference evidence="2" key="1">
    <citation type="submission" date="2019-12" db="EMBL/GenBank/DDBJ databases">
        <title>Isolation and complete genomic sequence of bacteriophage NF: A novel Vibrio alginolyticus phage isolated from the coastal water of Qingdao, China.</title>
        <authorList>
            <person name="Zhang X."/>
        </authorList>
    </citation>
    <scope>NUCLEOTIDE SEQUENCE [LARGE SCALE GENOMIC DNA]</scope>
</reference>
<proteinExistence type="predicted"/>
<dbReference type="GeneID" id="77925315"/>
<evidence type="ECO:0000256" key="1">
    <source>
        <dbReference type="SAM" id="Phobius"/>
    </source>
</evidence>
<evidence type="ECO:0000313" key="3">
    <source>
        <dbReference type="Proteomes" id="UP000435913"/>
    </source>
</evidence>
<keyword evidence="1" id="KW-0812">Transmembrane</keyword>
<dbReference type="KEGG" id="vg:77925315"/>
<organism evidence="2 3">
    <name type="scientific">Vibrio phage NF</name>
    <dbReference type="NCBI Taxonomy" id="2686202"/>
    <lineage>
        <taxon>Viruses</taxon>
        <taxon>Duplodnaviria</taxon>
        <taxon>Heunggongvirae</taxon>
        <taxon>Uroviricota</taxon>
        <taxon>Caudoviricetes</taxon>
        <taxon>Enfavirus</taxon>
        <taxon>Enfavirus NF</taxon>
    </lineage>
</organism>